<feature type="domain" description="RNA polymerase sigma-70 region 2" evidence="7">
    <location>
        <begin position="7"/>
        <end position="68"/>
    </location>
</feature>
<dbReference type="InterPro" id="IPR014284">
    <property type="entry name" value="RNA_pol_sigma-70_dom"/>
</dbReference>
<proteinExistence type="inferred from homology"/>
<dbReference type="InterPro" id="IPR013324">
    <property type="entry name" value="RNA_pol_sigma_r3/r4-like"/>
</dbReference>
<dbReference type="Pfam" id="PF04542">
    <property type="entry name" value="Sigma70_r2"/>
    <property type="match status" value="1"/>
</dbReference>
<organism evidence="9 10">
    <name type="scientific">Faecalispora sporosphaeroides</name>
    <dbReference type="NCBI Taxonomy" id="1549"/>
    <lineage>
        <taxon>Bacteria</taxon>
        <taxon>Bacillati</taxon>
        <taxon>Bacillota</taxon>
        <taxon>Clostridia</taxon>
        <taxon>Eubacteriales</taxon>
        <taxon>Oscillospiraceae</taxon>
        <taxon>Faecalispora</taxon>
    </lineage>
</organism>
<dbReference type="GO" id="GO:0016987">
    <property type="term" value="F:sigma factor activity"/>
    <property type="evidence" value="ECO:0007669"/>
    <property type="project" value="UniProtKB-KW"/>
</dbReference>
<protein>
    <recommendedName>
        <fullName evidence="6">RNA polymerase sigma factor</fullName>
    </recommendedName>
</protein>
<dbReference type="RefSeq" id="WP_326840039.1">
    <property type="nucleotide sequence ID" value="NZ_SVNY01000002.1"/>
</dbReference>
<dbReference type="EMBL" id="SVNY01000002">
    <property type="protein sequence ID" value="MBE6832767.1"/>
    <property type="molecule type" value="Genomic_DNA"/>
</dbReference>
<evidence type="ECO:0000256" key="6">
    <source>
        <dbReference type="RuleBase" id="RU000716"/>
    </source>
</evidence>
<evidence type="ECO:0000313" key="9">
    <source>
        <dbReference type="EMBL" id="MBE6832767.1"/>
    </source>
</evidence>
<name>A0A928KWP3_9FIRM</name>
<dbReference type="AlphaFoldDB" id="A0A928KWP3"/>
<dbReference type="NCBIfam" id="TIGR02937">
    <property type="entry name" value="sigma70-ECF"/>
    <property type="match status" value="1"/>
</dbReference>
<dbReference type="SUPFAM" id="SSF88946">
    <property type="entry name" value="Sigma2 domain of RNA polymerase sigma factors"/>
    <property type="match status" value="1"/>
</dbReference>
<dbReference type="InterPro" id="IPR013249">
    <property type="entry name" value="RNA_pol_sigma70_r4_t2"/>
</dbReference>
<accession>A0A928KWP3</accession>
<dbReference type="PROSITE" id="PS01063">
    <property type="entry name" value="SIGMA70_ECF"/>
    <property type="match status" value="1"/>
</dbReference>
<dbReference type="InterPro" id="IPR039425">
    <property type="entry name" value="RNA_pol_sigma-70-like"/>
</dbReference>
<dbReference type="PANTHER" id="PTHR43133">
    <property type="entry name" value="RNA POLYMERASE ECF-TYPE SIGMA FACTO"/>
    <property type="match status" value="1"/>
</dbReference>
<keyword evidence="2 6" id="KW-0805">Transcription regulation</keyword>
<evidence type="ECO:0000256" key="1">
    <source>
        <dbReference type="ARBA" id="ARBA00010641"/>
    </source>
</evidence>
<comment type="similarity">
    <text evidence="1 6">Belongs to the sigma-70 factor family. ECF subfamily.</text>
</comment>
<dbReference type="PANTHER" id="PTHR43133:SF8">
    <property type="entry name" value="RNA POLYMERASE SIGMA FACTOR HI_1459-RELATED"/>
    <property type="match status" value="1"/>
</dbReference>
<keyword evidence="4 6" id="KW-0238">DNA-binding</keyword>
<evidence type="ECO:0000256" key="4">
    <source>
        <dbReference type="ARBA" id="ARBA00023125"/>
    </source>
</evidence>
<keyword evidence="3 6" id="KW-0731">Sigma factor</keyword>
<keyword evidence="5 6" id="KW-0804">Transcription</keyword>
<sequence>MEIRDVYQNYYQYIFNYALKLTCHPEDALDVTQDTFLKAMEKLNTLENENALASWLRTICFREFVNRAQKDPKKYLTEPVEWEKLEAEGILLAGVTPQPEEEVIVAEEIRNLQNGCFLAMVRKLTLHQRIVFSLVDMYGLPIEHVAGILGVSRGAAKGLLYRARMNIDSFFAGHCGIIDEKNPCSCKAWIAFSLNRSDLQSRAKKLIERLDFEQKNYTYDERVRKRVMYLYRHMPEQKPSDEWYQRVLALLE</sequence>
<dbReference type="Gene3D" id="1.10.1740.10">
    <property type="match status" value="1"/>
</dbReference>
<dbReference type="Gene3D" id="1.10.10.10">
    <property type="entry name" value="Winged helix-like DNA-binding domain superfamily/Winged helix DNA-binding domain"/>
    <property type="match status" value="1"/>
</dbReference>
<dbReference type="InterPro" id="IPR013325">
    <property type="entry name" value="RNA_pol_sigma_r2"/>
</dbReference>
<dbReference type="GO" id="GO:0003677">
    <property type="term" value="F:DNA binding"/>
    <property type="evidence" value="ECO:0007669"/>
    <property type="project" value="UniProtKB-KW"/>
</dbReference>
<dbReference type="InterPro" id="IPR000838">
    <property type="entry name" value="RNA_pol_sigma70_ECF_CS"/>
</dbReference>
<reference evidence="9" key="1">
    <citation type="submission" date="2019-04" db="EMBL/GenBank/DDBJ databases">
        <title>Evolution of Biomass-Degrading Anaerobic Consortia Revealed by Metagenomics.</title>
        <authorList>
            <person name="Peng X."/>
        </authorList>
    </citation>
    <scope>NUCLEOTIDE SEQUENCE</scope>
    <source>
        <strain evidence="9">SIG551</strain>
    </source>
</reference>
<evidence type="ECO:0000256" key="3">
    <source>
        <dbReference type="ARBA" id="ARBA00023082"/>
    </source>
</evidence>
<dbReference type="GO" id="GO:0006950">
    <property type="term" value="P:response to stress"/>
    <property type="evidence" value="ECO:0007669"/>
    <property type="project" value="UniProtKB-ARBA"/>
</dbReference>
<evidence type="ECO:0000313" key="10">
    <source>
        <dbReference type="Proteomes" id="UP000754750"/>
    </source>
</evidence>
<dbReference type="InterPro" id="IPR007627">
    <property type="entry name" value="RNA_pol_sigma70_r2"/>
</dbReference>
<evidence type="ECO:0000256" key="2">
    <source>
        <dbReference type="ARBA" id="ARBA00023015"/>
    </source>
</evidence>
<dbReference type="InterPro" id="IPR036388">
    <property type="entry name" value="WH-like_DNA-bd_sf"/>
</dbReference>
<evidence type="ECO:0000259" key="7">
    <source>
        <dbReference type="Pfam" id="PF04542"/>
    </source>
</evidence>
<dbReference type="GO" id="GO:0006352">
    <property type="term" value="P:DNA-templated transcription initiation"/>
    <property type="evidence" value="ECO:0007669"/>
    <property type="project" value="InterPro"/>
</dbReference>
<gene>
    <name evidence="9" type="ORF">E7512_04175</name>
</gene>
<dbReference type="Pfam" id="PF08281">
    <property type="entry name" value="Sigma70_r4_2"/>
    <property type="match status" value="1"/>
</dbReference>
<dbReference type="SUPFAM" id="SSF88659">
    <property type="entry name" value="Sigma3 and sigma4 domains of RNA polymerase sigma factors"/>
    <property type="match status" value="1"/>
</dbReference>
<comment type="caution">
    <text evidence="9">The sequence shown here is derived from an EMBL/GenBank/DDBJ whole genome shotgun (WGS) entry which is preliminary data.</text>
</comment>
<evidence type="ECO:0000259" key="8">
    <source>
        <dbReference type="Pfam" id="PF08281"/>
    </source>
</evidence>
<dbReference type="Proteomes" id="UP000754750">
    <property type="component" value="Unassembled WGS sequence"/>
</dbReference>
<feature type="domain" description="RNA polymerase sigma factor 70 region 4 type 2" evidence="8">
    <location>
        <begin position="116"/>
        <end position="165"/>
    </location>
</feature>
<evidence type="ECO:0000256" key="5">
    <source>
        <dbReference type="ARBA" id="ARBA00023163"/>
    </source>
</evidence>